<proteinExistence type="predicted"/>
<dbReference type="EMBL" id="SWBO01000003">
    <property type="protein sequence ID" value="TKC02127.1"/>
    <property type="molecule type" value="Genomic_DNA"/>
</dbReference>
<reference evidence="2 3" key="1">
    <citation type="submission" date="2019-04" db="EMBL/GenBank/DDBJ databases">
        <title>Pedobacter sp. AR-2-6 sp. nov., isolated from Arctic soil.</title>
        <authorList>
            <person name="Dahal R.H."/>
            <person name="Kim D.-U."/>
        </authorList>
    </citation>
    <scope>NUCLEOTIDE SEQUENCE [LARGE SCALE GENOMIC DNA]</scope>
    <source>
        <strain evidence="2 3">AR-2-6</strain>
    </source>
</reference>
<protein>
    <submittedName>
        <fullName evidence="2">DUF2784 domain-containing protein</fullName>
    </submittedName>
</protein>
<dbReference type="InterPro" id="IPR021218">
    <property type="entry name" value="DUF2784"/>
</dbReference>
<dbReference type="Pfam" id="PF10861">
    <property type="entry name" value="DUF2784"/>
    <property type="match status" value="1"/>
</dbReference>
<gene>
    <name evidence="2" type="ORF">FA045_07745</name>
</gene>
<sequence>MSLVALDFLLTIFHLFIIGFNLLGWVFKPTKKLHFYFAMLTLFCWVVLGIWYGIGYCPITDWQWNIKAQLGEQDLPASFIKYCTDRFIGLNINADLIDALTLLFFLMAIIASIKVNFYKTKLKPQ</sequence>
<keyword evidence="1" id="KW-0812">Transmembrane</keyword>
<evidence type="ECO:0000256" key="1">
    <source>
        <dbReference type="SAM" id="Phobius"/>
    </source>
</evidence>
<feature type="transmembrane region" description="Helical" evidence="1">
    <location>
        <begin position="6"/>
        <end position="26"/>
    </location>
</feature>
<keyword evidence="1" id="KW-1133">Transmembrane helix</keyword>
<feature type="transmembrane region" description="Helical" evidence="1">
    <location>
        <begin position="96"/>
        <end position="117"/>
    </location>
</feature>
<organism evidence="2 3">
    <name type="scientific">Pedobacter cryotolerans</name>
    <dbReference type="NCBI Taxonomy" id="2571270"/>
    <lineage>
        <taxon>Bacteria</taxon>
        <taxon>Pseudomonadati</taxon>
        <taxon>Bacteroidota</taxon>
        <taxon>Sphingobacteriia</taxon>
        <taxon>Sphingobacteriales</taxon>
        <taxon>Sphingobacteriaceae</taxon>
        <taxon>Pedobacter</taxon>
    </lineage>
</organism>
<keyword evidence="1" id="KW-0472">Membrane</keyword>
<keyword evidence="3" id="KW-1185">Reference proteome</keyword>
<dbReference type="RefSeq" id="WP_136876170.1">
    <property type="nucleotide sequence ID" value="NZ_SWBO01000003.1"/>
</dbReference>
<name>A0A4V5NY48_9SPHI</name>
<dbReference type="OrthoDB" id="9813998at2"/>
<evidence type="ECO:0000313" key="3">
    <source>
        <dbReference type="Proteomes" id="UP000310477"/>
    </source>
</evidence>
<dbReference type="AlphaFoldDB" id="A0A4V5NY48"/>
<dbReference type="Proteomes" id="UP000310477">
    <property type="component" value="Unassembled WGS sequence"/>
</dbReference>
<evidence type="ECO:0000313" key="2">
    <source>
        <dbReference type="EMBL" id="TKC02127.1"/>
    </source>
</evidence>
<feature type="transmembrane region" description="Helical" evidence="1">
    <location>
        <begin position="33"/>
        <end position="54"/>
    </location>
</feature>
<comment type="caution">
    <text evidence="2">The sequence shown here is derived from an EMBL/GenBank/DDBJ whole genome shotgun (WGS) entry which is preliminary data.</text>
</comment>
<accession>A0A4V5NY48</accession>